<dbReference type="InterPro" id="IPR017853">
    <property type="entry name" value="GH"/>
</dbReference>
<name>A0ABX3NY99_9BACT</name>
<protein>
    <recommendedName>
        <fullName evidence="3">Glycoside hydrolase family 5 domain-containing protein</fullName>
    </recommendedName>
</protein>
<dbReference type="InterPro" id="IPR000933">
    <property type="entry name" value="Glyco_hydro_29"/>
</dbReference>
<gene>
    <name evidence="1" type="ORF">A4D02_29025</name>
</gene>
<dbReference type="EMBL" id="LWBO01000010">
    <property type="protein sequence ID" value="OQP49635.1"/>
    <property type="molecule type" value="Genomic_DNA"/>
</dbReference>
<dbReference type="PANTHER" id="PTHR10030">
    <property type="entry name" value="ALPHA-L-FUCOSIDASE"/>
    <property type="match status" value="1"/>
</dbReference>
<dbReference type="SUPFAM" id="SSF51445">
    <property type="entry name" value="(Trans)glycosidases"/>
    <property type="match status" value="1"/>
</dbReference>
<dbReference type="Proteomes" id="UP000192277">
    <property type="component" value="Unassembled WGS sequence"/>
</dbReference>
<proteinExistence type="predicted"/>
<organism evidence="1 2">
    <name type="scientific">Niastella koreensis</name>
    <dbReference type="NCBI Taxonomy" id="354356"/>
    <lineage>
        <taxon>Bacteria</taxon>
        <taxon>Pseudomonadati</taxon>
        <taxon>Bacteroidota</taxon>
        <taxon>Chitinophagia</taxon>
        <taxon>Chitinophagales</taxon>
        <taxon>Chitinophagaceae</taxon>
        <taxon>Niastella</taxon>
    </lineage>
</organism>
<reference evidence="1 2" key="1">
    <citation type="submission" date="2016-04" db="EMBL/GenBank/DDBJ databases">
        <authorList>
            <person name="Chen L."/>
            <person name="Zhuang W."/>
            <person name="Wang G."/>
        </authorList>
    </citation>
    <scope>NUCLEOTIDE SEQUENCE [LARGE SCALE GENOMIC DNA]</scope>
    <source>
        <strain evidence="2">GR20</strain>
    </source>
</reference>
<evidence type="ECO:0000313" key="2">
    <source>
        <dbReference type="Proteomes" id="UP000192277"/>
    </source>
</evidence>
<evidence type="ECO:0008006" key="3">
    <source>
        <dbReference type="Google" id="ProtNLM"/>
    </source>
</evidence>
<dbReference type="PANTHER" id="PTHR10030:SF37">
    <property type="entry name" value="ALPHA-L-FUCOSIDASE-RELATED"/>
    <property type="match status" value="1"/>
</dbReference>
<evidence type="ECO:0000313" key="1">
    <source>
        <dbReference type="EMBL" id="OQP49635.1"/>
    </source>
</evidence>
<keyword evidence="2" id="KW-1185">Reference proteome</keyword>
<accession>A0ABX3NY99</accession>
<dbReference type="Gene3D" id="3.20.20.80">
    <property type="entry name" value="Glycosidases"/>
    <property type="match status" value="1"/>
</dbReference>
<sequence>MMLFRVFLLTVAGFSQMPFLKAQRTALKPTSLQLNWQAYETTAFLHFSINTFTDKEWGDGKEDPQLFNPVQFDARQWVKALKHAGFKMAIILVNDHYRWDVAR</sequence>
<comment type="caution">
    <text evidence="1">The sequence shown here is derived from an EMBL/GenBank/DDBJ whole genome shotgun (WGS) entry which is preliminary data.</text>
</comment>